<evidence type="ECO:0000259" key="3">
    <source>
        <dbReference type="Pfam" id="PF25070"/>
    </source>
</evidence>
<feature type="chain" id="PRO_5039951065" description="DUF7794 domain-containing protein" evidence="2">
    <location>
        <begin position="26"/>
        <end position="366"/>
    </location>
</feature>
<feature type="domain" description="DUF7794" evidence="3">
    <location>
        <begin position="26"/>
        <end position="283"/>
    </location>
</feature>
<evidence type="ECO:0000313" key="4">
    <source>
        <dbReference type="EMBL" id="KAF5768309.1"/>
    </source>
</evidence>
<proteinExistence type="predicted"/>
<keyword evidence="1" id="KW-0472">Membrane</keyword>
<feature type="signal peptide" evidence="2">
    <location>
        <begin position="1"/>
        <end position="25"/>
    </location>
</feature>
<dbReference type="Proteomes" id="UP000215914">
    <property type="component" value="Unassembled WGS sequence"/>
</dbReference>
<organism evidence="4 5">
    <name type="scientific">Helianthus annuus</name>
    <name type="common">Common sunflower</name>
    <dbReference type="NCBI Taxonomy" id="4232"/>
    <lineage>
        <taxon>Eukaryota</taxon>
        <taxon>Viridiplantae</taxon>
        <taxon>Streptophyta</taxon>
        <taxon>Embryophyta</taxon>
        <taxon>Tracheophyta</taxon>
        <taxon>Spermatophyta</taxon>
        <taxon>Magnoliopsida</taxon>
        <taxon>eudicotyledons</taxon>
        <taxon>Gunneridae</taxon>
        <taxon>Pentapetalae</taxon>
        <taxon>asterids</taxon>
        <taxon>campanulids</taxon>
        <taxon>Asterales</taxon>
        <taxon>Asteraceae</taxon>
        <taxon>Asteroideae</taxon>
        <taxon>Heliantheae alliance</taxon>
        <taxon>Heliantheae</taxon>
        <taxon>Helianthus</taxon>
    </lineage>
</organism>
<keyword evidence="2" id="KW-0732">Signal</keyword>
<dbReference type="PANTHER" id="PTHR37735:SF1">
    <property type="entry name" value="OS08G0567000 PROTEIN"/>
    <property type="match status" value="1"/>
</dbReference>
<dbReference type="AlphaFoldDB" id="A0A9K3H7R3"/>
<dbReference type="InterPro" id="IPR056696">
    <property type="entry name" value="DUF7794"/>
</dbReference>
<name>A0A9K3H7R3_HELAN</name>
<gene>
    <name evidence="4" type="ORF">HanXRQr2_Chr14g0634921</name>
</gene>
<evidence type="ECO:0000256" key="1">
    <source>
        <dbReference type="SAM" id="Phobius"/>
    </source>
</evidence>
<evidence type="ECO:0000256" key="2">
    <source>
        <dbReference type="SAM" id="SignalP"/>
    </source>
</evidence>
<dbReference type="PANTHER" id="PTHR37735">
    <property type="entry name" value="OS08G0567000 PROTEIN"/>
    <property type="match status" value="1"/>
</dbReference>
<protein>
    <recommendedName>
        <fullName evidence="3">DUF7794 domain-containing protein</fullName>
    </recommendedName>
</protein>
<dbReference type="Pfam" id="PF25070">
    <property type="entry name" value="DUF7794"/>
    <property type="match status" value="1"/>
</dbReference>
<keyword evidence="1" id="KW-0812">Transmembrane</keyword>
<reference evidence="4" key="2">
    <citation type="submission" date="2020-06" db="EMBL/GenBank/DDBJ databases">
        <title>Helianthus annuus Genome sequencing and assembly Release 2.</title>
        <authorList>
            <person name="Gouzy J."/>
            <person name="Langlade N."/>
            <person name="Munos S."/>
        </authorList>
    </citation>
    <scope>NUCLEOTIDE SEQUENCE</scope>
    <source>
        <tissue evidence="4">Leaves</tissue>
    </source>
</reference>
<dbReference type="EMBL" id="MNCJ02000329">
    <property type="protein sequence ID" value="KAF5768309.1"/>
    <property type="molecule type" value="Genomic_DNA"/>
</dbReference>
<comment type="caution">
    <text evidence="4">The sequence shown here is derived from an EMBL/GenBank/DDBJ whole genome shotgun (WGS) entry which is preliminary data.</text>
</comment>
<sequence>MDSKTFSLILLITSSILCIQPRADGTHSVYFLDSSSHSYFHSRSSQSKTMSLPEVGAAVSVLLGFAPPSTLSSASSEKLNEVLLPNPFNRPHAVFFLEITGFRDMQPELGFKSNIFSKAFKSEVAIGTAEIQFSDEDELTLFPLNKPLPEDLTDNDLTNFASWLGGSYVNTAPEPLSGELTIPLANDVQLKLHISKNADREFITSIISLFHNVRELTAVPMCSPENMPAELMKGRFDGFKDFQYHYGTDEIVQKGAELLVTSVSKMYDYLQRSQGRIVGVVVFIDSPAKESNTMPTLNFTKASPRWLEEKEGSRDAALIAEMLLVRRTLAWITGIILIIATLMGVWFLMYMPLTRDTLLYSNVKLD</sequence>
<accession>A0A9K3H7R3</accession>
<keyword evidence="5" id="KW-1185">Reference proteome</keyword>
<keyword evidence="1" id="KW-1133">Transmembrane helix</keyword>
<evidence type="ECO:0000313" key="5">
    <source>
        <dbReference type="Proteomes" id="UP000215914"/>
    </source>
</evidence>
<feature type="transmembrane region" description="Helical" evidence="1">
    <location>
        <begin position="329"/>
        <end position="350"/>
    </location>
</feature>
<dbReference type="OrthoDB" id="1928130at2759"/>
<dbReference type="Gramene" id="mRNA:HanXRQr2_Chr14g0634921">
    <property type="protein sequence ID" value="mRNA:HanXRQr2_Chr14g0634921"/>
    <property type="gene ID" value="HanXRQr2_Chr14g0634921"/>
</dbReference>
<reference evidence="4" key="1">
    <citation type="journal article" date="2017" name="Nature">
        <title>The sunflower genome provides insights into oil metabolism, flowering and Asterid evolution.</title>
        <authorList>
            <person name="Badouin H."/>
            <person name="Gouzy J."/>
            <person name="Grassa C.J."/>
            <person name="Murat F."/>
            <person name="Staton S.E."/>
            <person name="Cottret L."/>
            <person name="Lelandais-Briere C."/>
            <person name="Owens G.L."/>
            <person name="Carrere S."/>
            <person name="Mayjonade B."/>
            <person name="Legrand L."/>
            <person name="Gill N."/>
            <person name="Kane N.C."/>
            <person name="Bowers J.E."/>
            <person name="Hubner S."/>
            <person name="Bellec A."/>
            <person name="Berard A."/>
            <person name="Berges H."/>
            <person name="Blanchet N."/>
            <person name="Boniface M.C."/>
            <person name="Brunel D."/>
            <person name="Catrice O."/>
            <person name="Chaidir N."/>
            <person name="Claudel C."/>
            <person name="Donnadieu C."/>
            <person name="Faraut T."/>
            <person name="Fievet G."/>
            <person name="Helmstetter N."/>
            <person name="King M."/>
            <person name="Knapp S.J."/>
            <person name="Lai Z."/>
            <person name="Le Paslier M.C."/>
            <person name="Lippi Y."/>
            <person name="Lorenzon L."/>
            <person name="Mandel J.R."/>
            <person name="Marage G."/>
            <person name="Marchand G."/>
            <person name="Marquand E."/>
            <person name="Bret-Mestries E."/>
            <person name="Morien E."/>
            <person name="Nambeesan S."/>
            <person name="Nguyen T."/>
            <person name="Pegot-Espagnet P."/>
            <person name="Pouilly N."/>
            <person name="Raftis F."/>
            <person name="Sallet E."/>
            <person name="Schiex T."/>
            <person name="Thomas J."/>
            <person name="Vandecasteele C."/>
            <person name="Vares D."/>
            <person name="Vear F."/>
            <person name="Vautrin S."/>
            <person name="Crespi M."/>
            <person name="Mangin B."/>
            <person name="Burke J.M."/>
            <person name="Salse J."/>
            <person name="Munos S."/>
            <person name="Vincourt P."/>
            <person name="Rieseberg L.H."/>
            <person name="Langlade N.B."/>
        </authorList>
    </citation>
    <scope>NUCLEOTIDE SEQUENCE</scope>
    <source>
        <tissue evidence="4">Leaves</tissue>
    </source>
</reference>